<reference evidence="2 3" key="1">
    <citation type="submission" date="2019-09" db="EMBL/GenBank/DDBJ databases">
        <title>Wenzhouxiangella sp. Genome sequencing and assembly.</title>
        <authorList>
            <person name="Zhang R."/>
        </authorList>
    </citation>
    <scope>NUCLEOTIDE SEQUENCE [LARGE SCALE GENOMIC DNA]</scope>
    <source>
        <strain evidence="2 3">W260</strain>
    </source>
</reference>
<protein>
    <recommendedName>
        <fullName evidence="1">Glycine-rich domain-containing protein</fullName>
    </recommendedName>
</protein>
<name>A0A5N0TJF6_9GAMM</name>
<evidence type="ECO:0000259" key="1">
    <source>
        <dbReference type="Pfam" id="PF21722"/>
    </source>
</evidence>
<dbReference type="RefSeq" id="WP_150863010.1">
    <property type="nucleotide sequence ID" value="NZ_VYXP01000002.1"/>
</dbReference>
<evidence type="ECO:0000313" key="3">
    <source>
        <dbReference type="Proteomes" id="UP000325372"/>
    </source>
</evidence>
<dbReference type="Proteomes" id="UP000325372">
    <property type="component" value="Unassembled WGS sequence"/>
</dbReference>
<keyword evidence="3" id="KW-1185">Reference proteome</keyword>
<feature type="domain" description="Glycine-rich" evidence="1">
    <location>
        <begin position="70"/>
        <end position="264"/>
    </location>
</feature>
<comment type="caution">
    <text evidence="2">The sequence shown here is derived from an EMBL/GenBank/DDBJ whole genome shotgun (WGS) entry which is preliminary data.</text>
</comment>
<dbReference type="InterPro" id="IPR049304">
    <property type="entry name" value="Gly_rich_dom"/>
</dbReference>
<gene>
    <name evidence="2" type="ORF">F3N42_03610</name>
</gene>
<evidence type="ECO:0000313" key="2">
    <source>
        <dbReference type="EMBL" id="KAA9133449.1"/>
    </source>
</evidence>
<sequence>MSGLINSGKISTLLARLTEDRAEALDNIDGSTTLDELAATLAAADLDNLANLDAAVSTLGGQLTREEITSSQTLTAPDNATWARVILVGGGAGGYPNSGGMDGPGGEGGEIIESTVAVTGGGSYPVVIGAGGNTGSSNAGGNTTGFGLTARGGRQWTQIEDDRWGEDSRLFFERYMGGGPGGGEHTGVSTGTVTKGGDSRGLGGAAYVTGGAEAGGGGGSWGNGGTCNGATPTANGGGGGAGGTSASGGVAPQSGAAGRVIVEWLG</sequence>
<dbReference type="Pfam" id="PF21722">
    <property type="entry name" value="Gly_rich_2"/>
    <property type="match status" value="1"/>
</dbReference>
<accession>A0A5N0TJF6</accession>
<dbReference type="EMBL" id="VYXP01000002">
    <property type="protein sequence ID" value="KAA9133449.1"/>
    <property type="molecule type" value="Genomic_DNA"/>
</dbReference>
<dbReference type="AlphaFoldDB" id="A0A5N0TJF6"/>
<proteinExistence type="predicted"/>
<organism evidence="2 3">
    <name type="scientific">Marinihelvus fidelis</name>
    <dbReference type="NCBI Taxonomy" id="2613842"/>
    <lineage>
        <taxon>Bacteria</taxon>
        <taxon>Pseudomonadati</taxon>
        <taxon>Pseudomonadota</taxon>
        <taxon>Gammaproteobacteria</taxon>
        <taxon>Chromatiales</taxon>
        <taxon>Wenzhouxiangellaceae</taxon>
        <taxon>Marinihelvus</taxon>
    </lineage>
</organism>